<name>L0A3A7_DEIPD</name>
<protein>
    <submittedName>
        <fullName evidence="5">Phytoene dehydrogenase-like oxidoreductase</fullName>
    </submittedName>
</protein>
<proteinExistence type="predicted"/>
<evidence type="ECO:0000313" key="5">
    <source>
        <dbReference type="EMBL" id="AFZ68331.1"/>
    </source>
</evidence>
<dbReference type="STRING" id="937777.Deipe_2868"/>
<evidence type="ECO:0000259" key="4">
    <source>
        <dbReference type="Pfam" id="PF01593"/>
    </source>
</evidence>
<evidence type="ECO:0000256" key="1">
    <source>
        <dbReference type="ARBA" id="ARBA00001974"/>
    </source>
</evidence>
<dbReference type="GO" id="GO:0016491">
    <property type="term" value="F:oxidoreductase activity"/>
    <property type="evidence" value="ECO:0007669"/>
    <property type="project" value="UniProtKB-KW"/>
</dbReference>
<dbReference type="SUPFAM" id="SSF51905">
    <property type="entry name" value="FAD/NAD(P)-binding domain"/>
    <property type="match status" value="1"/>
</dbReference>
<dbReference type="PANTHER" id="PTHR42841">
    <property type="entry name" value="AMINE OXIDASE"/>
    <property type="match status" value="1"/>
</dbReference>
<feature type="binding site" evidence="3">
    <location>
        <begin position="30"/>
        <end position="31"/>
    </location>
    <ligand>
        <name>FAD</name>
        <dbReference type="ChEBI" id="CHEBI:57692"/>
    </ligand>
</feature>
<dbReference type="Proteomes" id="UP000010467">
    <property type="component" value="Chromosome"/>
</dbReference>
<dbReference type="Pfam" id="PF01593">
    <property type="entry name" value="Amino_oxidase"/>
    <property type="match status" value="1"/>
</dbReference>
<feature type="domain" description="Amine oxidase" evidence="4">
    <location>
        <begin position="10"/>
        <end position="408"/>
    </location>
</feature>
<evidence type="ECO:0000313" key="6">
    <source>
        <dbReference type="Proteomes" id="UP000010467"/>
    </source>
</evidence>
<dbReference type="PRINTS" id="PR00757">
    <property type="entry name" value="AMINEOXDASEF"/>
</dbReference>
<keyword evidence="2" id="KW-0560">Oxidoreductase</keyword>
<comment type="cofactor">
    <cofactor evidence="1">
        <name>FAD</name>
        <dbReference type="ChEBI" id="CHEBI:57692"/>
    </cofactor>
</comment>
<dbReference type="InterPro" id="IPR002937">
    <property type="entry name" value="Amino_oxidase"/>
</dbReference>
<dbReference type="EMBL" id="CP003382">
    <property type="protein sequence ID" value="AFZ68331.1"/>
    <property type="molecule type" value="Genomic_DNA"/>
</dbReference>
<dbReference type="AlphaFoldDB" id="L0A3A7"/>
<dbReference type="InterPro" id="IPR036188">
    <property type="entry name" value="FAD/NAD-bd_sf"/>
</dbReference>
<reference evidence="6" key="1">
    <citation type="submission" date="2012-03" db="EMBL/GenBank/DDBJ databases">
        <title>Complete sequence of chromosome of Deinococcus peraridilitoris DSM 19664.</title>
        <authorList>
            <person name="Lucas S."/>
            <person name="Copeland A."/>
            <person name="Lapidus A."/>
            <person name="Glavina del Rio T."/>
            <person name="Dalin E."/>
            <person name="Tice H."/>
            <person name="Bruce D."/>
            <person name="Goodwin L."/>
            <person name="Pitluck S."/>
            <person name="Peters L."/>
            <person name="Mikhailova N."/>
            <person name="Lu M."/>
            <person name="Kyrpides N."/>
            <person name="Mavromatis K."/>
            <person name="Ivanova N."/>
            <person name="Brettin T."/>
            <person name="Detter J.C."/>
            <person name="Han C."/>
            <person name="Larimer F."/>
            <person name="Land M."/>
            <person name="Hauser L."/>
            <person name="Markowitz V."/>
            <person name="Cheng J.-F."/>
            <person name="Hugenholtz P."/>
            <person name="Woyke T."/>
            <person name="Wu D."/>
            <person name="Pukall R."/>
            <person name="Steenblock K."/>
            <person name="Brambilla E."/>
            <person name="Klenk H.-P."/>
            <person name="Eisen J.A."/>
        </authorList>
    </citation>
    <scope>NUCLEOTIDE SEQUENCE [LARGE SCALE GENOMIC DNA]</scope>
    <source>
        <strain evidence="6">DSM 19664 / LMG 22246 / CIP 109416 / KR-200</strain>
    </source>
</reference>
<dbReference type="RefSeq" id="WP_015236633.1">
    <property type="nucleotide sequence ID" value="NC_019793.1"/>
</dbReference>
<dbReference type="HOGENOM" id="CLU_039679_0_0_0"/>
<gene>
    <name evidence="5" type="ordered locus">Deipe_2868</name>
</gene>
<dbReference type="OrthoDB" id="9767561at2"/>
<evidence type="ECO:0000256" key="3">
    <source>
        <dbReference type="PIRSR" id="PIRSR601613-1"/>
    </source>
</evidence>
<dbReference type="KEGG" id="dpd:Deipe_2868"/>
<accession>L0A3A7</accession>
<sequence>MTTVVIGAGLAGLTAARLLGRAGRRVRVLEAGRELGGRVQTRHVDGFRVDLGFQVLFTAYPAVQRNLDLEALNLTSLPAGAVIREVGRSDTVGDPLRDPASALSTLRAASLSARDKLLLARLVLRLKSPAPHSLLTGTAETTLDYLRRSGFSYRAIDHFFAPFFGGIFLRRDLSTSAGLFRYYLRMLIDGPTAIPRGGMGEIARQLVQEVNVTPNVFVHELRPRTDHVTLLTSVGEIDAREVIVATSPPEIQRLAGVAVPHTPVSSSYLHYAADVNLDSEKRLLLNAHDGVVNNAIWLSNTVPELAPPGKHLLSVTVLGRPRQDDTQLDHAVRAELSRWYGPDEVEKLRLLTLDHLPFAQFAQPPGFEASLAGHATSWPHVVIASEATSSSSIQGAMESGEKAAAIVLNDVQSLSRPRGA</sequence>
<dbReference type="Gene3D" id="3.50.50.60">
    <property type="entry name" value="FAD/NAD(P)-binding domain"/>
    <property type="match status" value="1"/>
</dbReference>
<dbReference type="PATRIC" id="fig|937777.3.peg.2884"/>
<keyword evidence="6" id="KW-1185">Reference proteome</keyword>
<dbReference type="InterPro" id="IPR001613">
    <property type="entry name" value="Flavin_amine_oxidase"/>
</dbReference>
<evidence type="ECO:0000256" key="2">
    <source>
        <dbReference type="ARBA" id="ARBA00023002"/>
    </source>
</evidence>
<dbReference type="eggNOG" id="COG1232">
    <property type="taxonomic scope" value="Bacteria"/>
</dbReference>
<organism evidence="5 6">
    <name type="scientific">Deinococcus peraridilitoris (strain DSM 19664 / LMG 22246 / CIP 109416 / KR-200)</name>
    <dbReference type="NCBI Taxonomy" id="937777"/>
    <lineage>
        <taxon>Bacteria</taxon>
        <taxon>Thermotogati</taxon>
        <taxon>Deinococcota</taxon>
        <taxon>Deinococci</taxon>
        <taxon>Deinococcales</taxon>
        <taxon>Deinococcaceae</taxon>
        <taxon>Deinococcus</taxon>
    </lineage>
</organism>